<evidence type="ECO:0000313" key="6">
    <source>
        <dbReference type="Proteomes" id="UP000198728"/>
    </source>
</evidence>
<dbReference type="EMBL" id="FOLG01000010">
    <property type="protein sequence ID" value="SFC85434.1"/>
    <property type="molecule type" value="Genomic_DNA"/>
</dbReference>
<dbReference type="STRING" id="441112.SAMN04488094_11056"/>
<dbReference type="PROSITE" id="PS50949">
    <property type="entry name" value="HTH_GNTR"/>
    <property type="match status" value="1"/>
</dbReference>
<keyword evidence="6" id="KW-1185">Reference proteome</keyword>
<reference evidence="5 6" key="1">
    <citation type="submission" date="2016-10" db="EMBL/GenBank/DDBJ databases">
        <authorList>
            <person name="de Groot N.N."/>
        </authorList>
    </citation>
    <scope>NUCLEOTIDE SEQUENCE [LARGE SCALE GENOMIC DNA]</scope>
    <source>
        <strain evidence="5 6">DSM 19548</strain>
    </source>
</reference>
<dbReference type="SUPFAM" id="SSF64288">
    <property type="entry name" value="Chorismate lyase-like"/>
    <property type="match status" value="1"/>
</dbReference>
<evidence type="ECO:0000313" key="5">
    <source>
        <dbReference type="EMBL" id="SFC85434.1"/>
    </source>
</evidence>
<keyword evidence="2" id="KW-0238">DNA-binding</keyword>
<dbReference type="CDD" id="cd07377">
    <property type="entry name" value="WHTH_GntR"/>
    <property type="match status" value="1"/>
</dbReference>
<dbReference type="GO" id="GO:0003677">
    <property type="term" value="F:DNA binding"/>
    <property type="evidence" value="ECO:0007669"/>
    <property type="project" value="UniProtKB-KW"/>
</dbReference>
<sequence>MTDAPASHSWRSVREEVLRRIAHEDWRPGDAIPNEADLAAELGCARATVNRALRSLSDDGLLERRRKGGTRIARHPVGKATVRIPIIRMEIEERGALYGYRLLDRRMERAPDALRPRFGPPGEGDLLHVIAVHLADGRPYALENRWIVPETVPDALDQSFEDLAANEWLVRHLPLTRAQSEFFAINATDRETAALGAAAGEALIVHRRMTWLAERPITLVEMTFAKGHTLRT</sequence>
<name>A0A1I1MIV7_9RHOB</name>
<dbReference type="InterPro" id="IPR036388">
    <property type="entry name" value="WH-like_DNA-bd_sf"/>
</dbReference>
<dbReference type="InterPro" id="IPR011663">
    <property type="entry name" value="UTRA"/>
</dbReference>
<dbReference type="SMART" id="SM00866">
    <property type="entry name" value="UTRA"/>
    <property type="match status" value="1"/>
</dbReference>
<dbReference type="PANTHER" id="PTHR44846:SF16">
    <property type="entry name" value="TRANSCRIPTIONAL REGULATOR PHNF-RELATED"/>
    <property type="match status" value="1"/>
</dbReference>
<dbReference type="Gene3D" id="1.10.10.10">
    <property type="entry name" value="Winged helix-like DNA-binding domain superfamily/Winged helix DNA-binding domain"/>
    <property type="match status" value="1"/>
</dbReference>
<dbReference type="PANTHER" id="PTHR44846">
    <property type="entry name" value="MANNOSYL-D-GLYCERATE TRANSPORT/METABOLISM SYSTEM REPRESSOR MNGR-RELATED"/>
    <property type="match status" value="1"/>
</dbReference>
<evidence type="ECO:0000256" key="2">
    <source>
        <dbReference type="ARBA" id="ARBA00023125"/>
    </source>
</evidence>
<protein>
    <submittedName>
        <fullName evidence="5">Transcriptional regulator, GntR family</fullName>
    </submittedName>
</protein>
<dbReference type="Proteomes" id="UP000198728">
    <property type="component" value="Unassembled WGS sequence"/>
</dbReference>
<proteinExistence type="predicted"/>
<dbReference type="InterPro" id="IPR050679">
    <property type="entry name" value="Bact_HTH_transcr_reg"/>
</dbReference>
<dbReference type="InterPro" id="IPR036390">
    <property type="entry name" value="WH_DNA-bd_sf"/>
</dbReference>
<dbReference type="InterPro" id="IPR028978">
    <property type="entry name" value="Chorismate_lyase_/UTRA_dom_sf"/>
</dbReference>
<dbReference type="GO" id="GO:0003700">
    <property type="term" value="F:DNA-binding transcription factor activity"/>
    <property type="evidence" value="ECO:0007669"/>
    <property type="project" value="InterPro"/>
</dbReference>
<feature type="domain" description="HTH gntR-type" evidence="4">
    <location>
        <begin position="7"/>
        <end position="75"/>
    </location>
</feature>
<dbReference type="Gene3D" id="3.40.1410.10">
    <property type="entry name" value="Chorismate lyase-like"/>
    <property type="match status" value="1"/>
</dbReference>
<evidence type="ECO:0000256" key="3">
    <source>
        <dbReference type="ARBA" id="ARBA00023163"/>
    </source>
</evidence>
<dbReference type="RefSeq" id="WP_093361638.1">
    <property type="nucleotide sequence ID" value="NZ_FOLG01000010.1"/>
</dbReference>
<gene>
    <name evidence="5" type="ORF">SAMN04488094_11056</name>
</gene>
<dbReference type="OrthoDB" id="9808698at2"/>
<keyword evidence="1" id="KW-0805">Transcription regulation</keyword>
<dbReference type="InterPro" id="IPR000524">
    <property type="entry name" value="Tscrpt_reg_HTH_GntR"/>
</dbReference>
<dbReference type="Pfam" id="PF00392">
    <property type="entry name" value="GntR"/>
    <property type="match status" value="1"/>
</dbReference>
<dbReference type="Pfam" id="PF07702">
    <property type="entry name" value="UTRA"/>
    <property type="match status" value="1"/>
</dbReference>
<dbReference type="AlphaFoldDB" id="A0A1I1MIV7"/>
<evidence type="ECO:0000256" key="1">
    <source>
        <dbReference type="ARBA" id="ARBA00023015"/>
    </source>
</evidence>
<dbReference type="SUPFAM" id="SSF46785">
    <property type="entry name" value="Winged helix' DNA-binding domain"/>
    <property type="match status" value="1"/>
</dbReference>
<evidence type="ECO:0000259" key="4">
    <source>
        <dbReference type="PROSITE" id="PS50949"/>
    </source>
</evidence>
<dbReference type="PRINTS" id="PR00035">
    <property type="entry name" value="HTHGNTR"/>
</dbReference>
<keyword evidence="3" id="KW-0804">Transcription</keyword>
<accession>A0A1I1MIV7</accession>
<organism evidence="5 6">
    <name type="scientific">Tropicimonas isoalkanivorans</name>
    <dbReference type="NCBI Taxonomy" id="441112"/>
    <lineage>
        <taxon>Bacteria</taxon>
        <taxon>Pseudomonadati</taxon>
        <taxon>Pseudomonadota</taxon>
        <taxon>Alphaproteobacteria</taxon>
        <taxon>Rhodobacterales</taxon>
        <taxon>Roseobacteraceae</taxon>
        <taxon>Tropicimonas</taxon>
    </lineage>
</organism>
<dbReference type="SMART" id="SM00345">
    <property type="entry name" value="HTH_GNTR"/>
    <property type="match status" value="1"/>
</dbReference>